<dbReference type="OrthoDB" id="9997102at2759"/>
<proteinExistence type="predicted"/>
<gene>
    <name evidence="1" type="ORF">PDE_03307</name>
</gene>
<evidence type="ECO:0000313" key="1">
    <source>
        <dbReference type="EMBL" id="EPS28361.1"/>
    </source>
</evidence>
<dbReference type="STRING" id="933388.S7ZI59"/>
<name>S7ZI59_PENO1</name>
<keyword evidence="2" id="KW-1185">Reference proteome</keyword>
<organism evidence="1 2">
    <name type="scientific">Penicillium oxalicum (strain 114-2 / CGMCC 5302)</name>
    <name type="common">Penicillium decumbens</name>
    <dbReference type="NCBI Taxonomy" id="933388"/>
    <lineage>
        <taxon>Eukaryota</taxon>
        <taxon>Fungi</taxon>
        <taxon>Dikarya</taxon>
        <taxon>Ascomycota</taxon>
        <taxon>Pezizomycotina</taxon>
        <taxon>Eurotiomycetes</taxon>
        <taxon>Eurotiomycetidae</taxon>
        <taxon>Eurotiales</taxon>
        <taxon>Aspergillaceae</taxon>
        <taxon>Penicillium</taxon>
    </lineage>
</organism>
<dbReference type="HOGENOM" id="CLU_1644288_0_0_1"/>
<reference evidence="1 2" key="1">
    <citation type="journal article" date="2013" name="PLoS ONE">
        <title>Genomic and secretomic analyses reveal unique features of the lignocellulolytic enzyme system of Penicillium decumbens.</title>
        <authorList>
            <person name="Liu G."/>
            <person name="Zhang L."/>
            <person name="Wei X."/>
            <person name="Zou G."/>
            <person name="Qin Y."/>
            <person name="Ma L."/>
            <person name="Li J."/>
            <person name="Zheng H."/>
            <person name="Wang S."/>
            <person name="Wang C."/>
            <person name="Xun L."/>
            <person name="Zhao G.-P."/>
            <person name="Zhou Z."/>
            <person name="Qu Y."/>
        </authorList>
    </citation>
    <scope>NUCLEOTIDE SEQUENCE [LARGE SCALE GENOMIC DNA]</scope>
    <source>
        <strain evidence="2">114-2 / CGMCC 5302</strain>
    </source>
</reference>
<dbReference type="AlphaFoldDB" id="S7ZI59"/>
<dbReference type="EMBL" id="KB644411">
    <property type="protein sequence ID" value="EPS28361.1"/>
    <property type="molecule type" value="Genomic_DNA"/>
</dbReference>
<evidence type="ECO:0000313" key="2">
    <source>
        <dbReference type="Proteomes" id="UP000019376"/>
    </source>
</evidence>
<sequence>MFLELISDSEEIAPSLDREPVMGTMLRFDAIDGSDDRTRIHRISDKYNQYPYNQHNHSPQPARIFEFQPILQHRFSKHAWLAPKLFVLELEPVMGSNVGEEVQGKSFIDEAVENGVKNSVWTAVDRHSTRFIDNPTNIPHFIHKHHIKKHLMAQIKERGID</sequence>
<protein>
    <submittedName>
        <fullName evidence="1">Uncharacterized protein</fullName>
    </submittedName>
</protein>
<accession>S7ZI59</accession>
<dbReference type="Proteomes" id="UP000019376">
    <property type="component" value="Unassembled WGS sequence"/>
</dbReference>